<accession>A0AAD9RWU6</accession>
<evidence type="ECO:0000313" key="2">
    <source>
        <dbReference type="EMBL" id="KAK2587351.1"/>
    </source>
</evidence>
<reference evidence="2" key="2">
    <citation type="journal article" date="2023" name="Commun. Biol.">
        <title>Intrasexual cuticular hydrocarbon dimorphism in a wasp sheds light on hydrocarbon biosynthesis genes in Hymenoptera.</title>
        <authorList>
            <person name="Moris V.C."/>
            <person name="Podsiadlowski L."/>
            <person name="Martin S."/>
            <person name="Oeyen J.P."/>
            <person name="Donath A."/>
            <person name="Petersen M."/>
            <person name="Wilbrandt J."/>
            <person name="Misof B."/>
            <person name="Liedtke D."/>
            <person name="Thamm M."/>
            <person name="Scheiner R."/>
            <person name="Schmitt T."/>
            <person name="Niehuis O."/>
        </authorList>
    </citation>
    <scope>NUCLEOTIDE SEQUENCE</scope>
    <source>
        <strain evidence="2">GBR_01_08_01A</strain>
    </source>
</reference>
<name>A0AAD9RWU6_9HYME</name>
<organism evidence="2 3">
    <name type="scientific">Odynerus spinipes</name>
    <dbReference type="NCBI Taxonomy" id="1348599"/>
    <lineage>
        <taxon>Eukaryota</taxon>
        <taxon>Metazoa</taxon>
        <taxon>Ecdysozoa</taxon>
        <taxon>Arthropoda</taxon>
        <taxon>Hexapoda</taxon>
        <taxon>Insecta</taxon>
        <taxon>Pterygota</taxon>
        <taxon>Neoptera</taxon>
        <taxon>Endopterygota</taxon>
        <taxon>Hymenoptera</taxon>
        <taxon>Apocrita</taxon>
        <taxon>Aculeata</taxon>
        <taxon>Vespoidea</taxon>
        <taxon>Vespidae</taxon>
        <taxon>Eumeninae</taxon>
        <taxon>Odynerus</taxon>
    </lineage>
</organism>
<reference evidence="2" key="1">
    <citation type="submission" date="2021-08" db="EMBL/GenBank/DDBJ databases">
        <authorList>
            <person name="Misof B."/>
            <person name="Oliver O."/>
            <person name="Podsiadlowski L."/>
            <person name="Donath A."/>
            <person name="Peters R."/>
            <person name="Mayer C."/>
            <person name="Rust J."/>
            <person name="Gunkel S."/>
            <person name="Lesny P."/>
            <person name="Martin S."/>
            <person name="Oeyen J.P."/>
            <person name="Petersen M."/>
            <person name="Panagiotis P."/>
            <person name="Wilbrandt J."/>
            <person name="Tanja T."/>
        </authorList>
    </citation>
    <scope>NUCLEOTIDE SEQUENCE</scope>
    <source>
        <strain evidence="2">GBR_01_08_01A</strain>
        <tissue evidence="2">Thorax + abdomen</tissue>
    </source>
</reference>
<dbReference type="Proteomes" id="UP001258017">
    <property type="component" value="Unassembled WGS sequence"/>
</dbReference>
<evidence type="ECO:0000256" key="1">
    <source>
        <dbReference type="SAM" id="MobiDB-lite"/>
    </source>
</evidence>
<dbReference type="AlphaFoldDB" id="A0AAD9RWU6"/>
<keyword evidence="3" id="KW-1185">Reference proteome</keyword>
<dbReference type="EMBL" id="JAIFRP010000007">
    <property type="protein sequence ID" value="KAK2587351.1"/>
    <property type="molecule type" value="Genomic_DNA"/>
</dbReference>
<protein>
    <submittedName>
        <fullName evidence="2">Uncharacterized protein</fullName>
    </submittedName>
</protein>
<evidence type="ECO:0000313" key="3">
    <source>
        <dbReference type="Proteomes" id="UP001258017"/>
    </source>
</evidence>
<feature type="compositionally biased region" description="Basic and acidic residues" evidence="1">
    <location>
        <begin position="61"/>
        <end position="85"/>
    </location>
</feature>
<feature type="region of interest" description="Disordered" evidence="1">
    <location>
        <begin position="52"/>
        <end position="85"/>
    </location>
</feature>
<proteinExistence type="predicted"/>
<sequence>MFSCSVHRGLHNFVKVTRSSTRSSTTQGRSAFEKFQQEKLQYRPEKDYYEKIEGRNSSGRSLRDATELHDIQPEGCRIPDMRMDD</sequence>
<gene>
    <name evidence="2" type="ORF">KPH14_003068</name>
</gene>
<comment type="caution">
    <text evidence="2">The sequence shown here is derived from an EMBL/GenBank/DDBJ whole genome shotgun (WGS) entry which is preliminary data.</text>
</comment>